<dbReference type="EMBL" id="CP045273">
    <property type="protein sequence ID" value="QJX80802.1"/>
    <property type="molecule type" value="Genomic_DNA"/>
</dbReference>
<reference evidence="1 2" key="1">
    <citation type="submission" date="2019-10" db="EMBL/GenBank/DDBJ databases">
        <title>Complete genome sequences for adaption low water activity.</title>
        <authorList>
            <person name="Zhao L."/>
            <person name="Zhong J."/>
        </authorList>
    </citation>
    <scope>NUCLEOTIDE SEQUENCE [LARGE SCALE GENOMIC DNA]</scope>
    <source>
        <strain evidence="1 2">FDU301</strain>
        <plasmid evidence="2">pfdu301a</plasmid>
    </source>
</reference>
<keyword evidence="1" id="KW-0614">Plasmid</keyword>
<sequence length="131" mass="15466">MSLDNQNNESTKANIDEFTIKKLEKHLFERAEDINSLKVNETTLQEALDYLQKYRGAVNLSLNTYDSKRKIWISSQPIMFAHISEDNFDSRWYVIEESGKMQMRISKESSNYYILDRIENDGIHLVFSYTI</sequence>
<gene>
    <name evidence="1" type="ORF">FDZ14_32445</name>
</gene>
<accession>A0A6M6E1I3</accession>
<dbReference type="RefSeq" id="WP_171778801.1">
    <property type="nucleotide sequence ID" value="NZ_CP045273.1"/>
</dbReference>
<organism evidence="1 2">
    <name type="scientific">Priestia megaterium</name>
    <name type="common">Bacillus megaterium</name>
    <dbReference type="NCBI Taxonomy" id="1404"/>
    <lineage>
        <taxon>Bacteria</taxon>
        <taxon>Bacillati</taxon>
        <taxon>Bacillota</taxon>
        <taxon>Bacilli</taxon>
        <taxon>Bacillales</taxon>
        <taxon>Bacillaceae</taxon>
        <taxon>Priestia</taxon>
    </lineage>
</organism>
<dbReference type="Proteomes" id="UP000501076">
    <property type="component" value="Plasmid pFDU301A"/>
</dbReference>
<proteinExistence type="predicted"/>
<evidence type="ECO:0000313" key="1">
    <source>
        <dbReference type="EMBL" id="QJX80802.1"/>
    </source>
</evidence>
<name>A0A6M6E1I3_PRIMG</name>
<evidence type="ECO:0000313" key="2">
    <source>
        <dbReference type="Proteomes" id="UP000501076"/>
    </source>
</evidence>
<protein>
    <submittedName>
        <fullName evidence="1">Uncharacterized protein</fullName>
    </submittedName>
</protein>
<dbReference type="AlphaFoldDB" id="A0A6M6E1I3"/>
<geneLocation type="plasmid" evidence="2">
    <name>pfdu301a</name>
</geneLocation>